<dbReference type="CDD" id="cd00082">
    <property type="entry name" value="HisKA"/>
    <property type="match status" value="1"/>
</dbReference>
<name>A0A4S3KV98_9GAMM</name>
<dbReference type="RefSeq" id="WP_123521242.1">
    <property type="nucleotide sequence ID" value="NZ_JBHLWF010000082.1"/>
</dbReference>
<keyword evidence="3 6" id="KW-0597">Phosphoprotein</keyword>
<sequence>MSAPTIADDATTASAKSRERLELRILVVEDDPLDARLALDALEEDGIRGERRVVDDRAGFLAALSEMKPDIVLSDVSLPGFSGHEALRLLRERDRHLPFVFLSGTIGEDTAIEALRAGATDYILKSRNARLAVAVRRAIAEAEERRARDTAEAELVRSQRFQTLAILAGSLSHDLRNTLQPVLMATAMIEHRDPDPEVSEHCTTIRDCLQQSLALVQAMMDLASGASSDSRAGRVRIGALLDAAMLLARPALRGDVTLDVAHVDSALEIPGDAMELQQCVLNLVLNAIQAIDGGGTVSVDAERVILPAGFLRDGEQGVGDEYVRICIRDTGRGMDPDTLARLFTPFFTTRDGGTGLGLVSCKRFVERHHGLIRVDSERGSGSRFDIYLPMQAPEPAAEDDPAQAGSGDAPGRLERIAVVSAHDADGRQLTDILDLFGYQPVPFHHLGEIDGVAAGLDLVLAAHDQLDDGNGLARLRSAGYDGPVVAFGARDDAPVAGVAGHLAAPFTAPAVLRALSDALPSTETPT</sequence>
<reference evidence="9 10" key="1">
    <citation type="submission" date="2019-03" db="EMBL/GenBank/DDBJ databases">
        <title>Genomic Encyclopedia of Type Strains, Phase IV (KMG-IV): sequencing the most valuable type-strain genomes for metagenomic binning, comparative biology and taxonomic classification.</title>
        <authorList>
            <person name="Goeker M."/>
        </authorList>
    </citation>
    <scope>NUCLEOTIDE SEQUENCE [LARGE SCALE GENOMIC DNA]</scope>
    <source>
        <strain evidence="9 10">DSM 21944</strain>
    </source>
</reference>
<evidence type="ECO:0000256" key="6">
    <source>
        <dbReference type="PROSITE-ProRule" id="PRU00169"/>
    </source>
</evidence>
<dbReference type="CDD" id="cd00156">
    <property type="entry name" value="REC"/>
    <property type="match status" value="1"/>
</dbReference>
<feature type="modified residue" description="4-aspartylphosphate" evidence="6">
    <location>
        <position position="75"/>
    </location>
</feature>
<evidence type="ECO:0000259" key="8">
    <source>
        <dbReference type="PROSITE" id="PS50110"/>
    </source>
</evidence>
<dbReference type="Pfam" id="PF00072">
    <property type="entry name" value="Response_reg"/>
    <property type="match status" value="1"/>
</dbReference>
<dbReference type="SUPFAM" id="SSF55874">
    <property type="entry name" value="ATPase domain of HSP90 chaperone/DNA topoisomerase II/histidine kinase"/>
    <property type="match status" value="1"/>
</dbReference>
<gene>
    <name evidence="9" type="ORF">EDC25_12030</name>
</gene>
<dbReference type="Gene3D" id="3.30.565.10">
    <property type="entry name" value="Histidine kinase-like ATPase, C-terminal domain"/>
    <property type="match status" value="1"/>
</dbReference>
<evidence type="ECO:0000256" key="4">
    <source>
        <dbReference type="ARBA" id="ARBA00022679"/>
    </source>
</evidence>
<organism evidence="9 10">
    <name type="scientific">Pseudofulvimonas gallinarii</name>
    <dbReference type="NCBI Taxonomy" id="634155"/>
    <lineage>
        <taxon>Bacteria</taxon>
        <taxon>Pseudomonadati</taxon>
        <taxon>Pseudomonadota</taxon>
        <taxon>Gammaproteobacteria</taxon>
        <taxon>Lysobacterales</taxon>
        <taxon>Rhodanobacteraceae</taxon>
        <taxon>Pseudofulvimonas</taxon>
    </lineage>
</organism>
<dbReference type="SMART" id="SM00448">
    <property type="entry name" value="REC"/>
    <property type="match status" value="1"/>
</dbReference>
<proteinExistence type="predicted"/>
<dbReference type="SUPFAM" id="SSF52172">
    <property type="entry name" value="CheY-like"/>
    <property type="match status" value="1"/>
</dbReference>
<keyword evidence="4" id="KW-0808">Transferase</keyword>
<comment type="catalytic activity">
    <reaction evidence="1">
        <text>ATP + protein L-histidine = ADP + protein N-phospho-L-histidine.</text>
        <dbReference type="EC" id="2.7.13.3"/>
    </reaction>
</comment>
<accession>A0A4S3KV98</accession>
<dbReference type="Pfam" id="PF02518">
    <property type="entry name" value="HATPase_c"/>
    <property type="match status" value="1"/>
</dbReference>
<dbReference type="InterPro" id="IPR036890">
    <property type="entry name" value="HATPase_C_sf"/>
</dbReference>
<dbReference type="InterPro" id="IPR001789">
    <property type="entry name" value="Sig_transdc_resp-reg_receiver"/>
</dbReference>
<evidence type="ECO:0000256" key="3">
    <source>
        <dbReference type="ARBA" id="ARBA00022553"/>
    </source>
</evidence>
<dbReference type="SMART" id="SM00387">
    <property type="entry name" value="HATPase_c"/>
    <property type="match status" value="1"/>
</dbReference>
<dbReference type="InterPro" id="IPR004358">
    <property type="entry name" value="Sig_transdc_His_kin-like_C"/>
</dbReference>
<dbReference type="OrthoDB" id="9776727at2"/>
<dbReference type="InterPro" id="IPR036097">
    <property type="entry name" value="HisK_dim/P_sf"/>
</dbReference>
<dbReference type="InterPro" id="IPR003661">
    <property type="entry name" value="HisK_dim/P_dom"/>
</dbReference>
<dbReference type="GO" id="GO:0005886">
    <property type="term" value="C:plasma membrane"/>
    <property type="evidence" value="ECO:0007669"/>
    <property type="project" value="TreeGrafter"/>
</dbReference>
<dbReference type="InterPro" id="IPR005467">
    <property type="entry name" value="His_kinase_dom"/>
</dbReference>
<protein>
    <recommendedName>
        <fullName evidence="2">histidine kinase</fullName>
        <ecNumber evidence="2">2.7.13.3</ecNumber>
    </recommendedName>
</protein>
<dbReference type="PRINTS" id="PR00344">
    <property type="entry name" value="BCTRLSENSOR"/>
</dbReference>
<evidence type="ECO:0000256" key="5">
    <source>
        <dbReference type="ARBA" id="ARBA00022777"/>
    </source>
</evidence>
<dbReference type="PANTHER" id="PTHR43047">
    <property type="entry name" value="TWO-COMPONENT HISTIDINE PROTEIN KINASE"/>
    <property type="match status" value="1"/>
</dbReference>
<dbReference type="InterPro" id="IPR003594">
    <property type="entry name" value="HATPase_dom"/>
</dbReference>
<dbReference type="GO" id="GO:0009927">
    <property type="term" value="F:histidine phosphotransfer kinase activity"/>
    <property type="evidence" value="ECO:0007669"/>
    <property type="project" value="TreeGrafter"/>
</dbReference>
<feature type="domain" description="Histidine kinase" evidence="7">
    <location>
        <begin position="170"/>
        <end position="392"/>
    </location>
</feature>
<evidence type="ECO:0000313" key="10">
    <source>
        <dbReference type="Proteomes" id="UP000294599"/>
    </source>
</evidence>
<evidence type="ECO:0000259" key="7">
    <source>
        <dbReference type="PROSITE" id="PS50109"/>
    </source>
</evidence>
<dbReference type="EMBL" id="SMAF01000020">
    <property type="protein sequence ID" value="TCS95141.1"/>
    <property type="molecule type" value="Genomic_DNA"/>
</dbReference>
<keyword evidence="10" id="KW-1185">Reference proteome</keyword>
<dbReference type="Proteomes" id="UP000294599">
    <property type="component" value="Unassembled WGS sequence"/>
</dbReference>
<dbReference type="InterPro" id="IPR011006">
    <property type="entry name" value="CheY-like_superfamily"/>
</dbReference>
<dbReference type="AlphaFoldDB" id="A0A4S3KV98"/>
<evidence type="ECO:0000256" key="2">
    <source>
        <dbReference type="ARBA" id="ARBA00012438"/>
    </source>
</evidence>
<dbReference type="EC" id="2.7.13.3" evidence="2"/>
<dbReference type="GO" id="GO:0000155">
    <property type="term" value="F:phosphorelay sensor kinase activity"/>
    <property type="evidence" value="ECO:0007669"/>
    <property type="project" value="InterPro"/>
</dbReference>
<comment type="caution">
    <text evidence="9">The sequence shown here is derived from an EMBL/GenBank/DDBJ whole genome shotgun (WGS) entry which is preliminary data.</text>
</comment>
<dbReference type="SUPFAM" id="SSF47384">
    <property type="entry name" value="Homodimeric domain of signal transducing histidine kinase"/>
    <property type="match status" value="1"/>
</dbReference>
<dbReference type="Gene3D" id="1.10.287.130">
    <property type="match status" value="1"/>
</dbReference>
<dbReference type="PROSITE" id="PS50110">
    <property type="entry name" value="RESPONSE_REGULATORY"/>
    <property type="match status" value="1"/>
</dbReference>
<dbReference type="Gene3D" id="3.40.50.2300">
    <property type="match status" value="1"/>
</dbReference>
<evidence type="ECO:0000313" key="9">
    <source>
        <dbReference type="EMBL" id="TCS95141.1"/>
    </source>
</evidence>
<dbReference type="PROSITE" id="PS50109">
    <property type="entry name" value="HIS_KIN"/>
    <property type="match status" value="1"/>
</dbReference>
<keyword evidence="5 9" id="KW-0418">Kinase</keyword>
<dbReference type="PANTHER" id="PTHR43047:SF72">
    <property type="entry name" value="OSMOSENSING HISTIDINE PROTEIN KINASE SLN1"/>
    <property type="match status" value="1"/>
</dbReference>
<evidence type="ECO:0000256" key="1">
    <source>
        <dbReference type="ARBA" id="ARBA00000085"/>
    </source>
</evidence>
<feature type="domain" description="Response regulatory" evidence="8">
    <location>
        <begin position="24"/>
        <end position="140"/>
    </location>
</feature>